<name>A0A5B9DDD0_9ARCH</name>
<reference evidence="1 2" key="2">
    <citation type="journal article" date="2024" name="Int. J. Syst. Evol. Microbiol.">
        <title>Promethearchaeum syntrophicum gen. nov., sp. nov., an anaerobic, obligately syntrophic archaeon, the first isolate of the lineage 'Asgard' archaea, and proposal of the new archaeal phylum Promethearchaeota phyl. nov. and kingdom Promethearchaeati regn. nov.</title>
        <authorList>
            <person name="Imachi H."/>
            <person name="Nobu M.K."/>
            <person name="Kato S."/>
            <person name="Takaki Y."/>
            <person name="Miyazaki M."/>
            <person name="Miyata M."/>
            <person name="Ogawara M."/>
            <person name="Saito Y."/>
            <person name="Sakai S."/>
            <person name="Tahara Y.O."/>
            <person name="Takano Y."/>
            <person name="Tasumi E."/>
            <person name="Uematsu K."/>
            <person name="Yoshimura T."/>
            <person name="Itoh T."/>
            <person name="Ohkuma M."/>
            <person name="Takai K."/>
        </authorList>
    </citation>
    <scope>NUCLEOTIDE SEQUENCE [LARGE SCALE GENOMIC DNA]</scope>
    <source>
        <strain evidence="1 2">MK-D1</strain>
    </source>
</reference>
<dbReference type="Gene3D" id="3.40.30.10">
    <property type="entry name" value="Glutaredoxin"/>
    <property type="match status" value="1"/>
</dbReference>
<dbReference type="InterPro" id="IPR036249">
    <property type="entry name" value="Thioredoxin-like_sf"/>
</dbReference>
<dbReference type="AlphaFoldDB" id="A0A5B9DDD0"/>
<dbReference type="RefSeq" id="WP_147663960.1">
    <property type="nucleotide sequence ID" value="NZ_CP042905.2"/>
</dbReference>
<dbReference type="GeneID" id="41330851"/>
<dbReference type="Proteomes" id="UP000321408">
    <property type="component" value="Chromosome"/>
</dbReference>
<evidence type="ECO:0000313" key="1">
    <source>
        <dbReference type="EMBL" id="QEE17041.1"/>
    </source>
</evidence>
<reference evidence="1 2" key="1">
    <citation type="journal article" date="2020" name="Nature">
        <title>Isolation of an archaeon at the prokaryote-eukaryote interface.</title>
        <authorList>
            <person name="Imachi H."/>
            <person name="Nobu M.K."/>
            <person name="Nakahara N."/>
            <person name="Morono Y."/>
            <person name="Ogawara M."/>
            <person name="Takaki Y."/>
            <person name="Takano Y."/>
            <person name="Uematsu K."/>
            <person name="Ikuta T."/>
            <person name="Ito M."/>
            <person name="Matsui Y."/>
            <person name="Miyazaki M."/>
            <person name="Murata K."/>
            <person name="Saito Y."/>
            <person name="Sakai S."/>
            <person name="Song C."/>
            <person name="Tasumi E."/>
            <person name="Yamanaka Y."/>
            <person name="Yamaguchi T."/>
            <person name="Kamagata Y."/>
            <person name="Tamaki H."/>
            <person name="Takai K."/>
        </authorList>
    </citation>
    <scope>NUCLEOTIDE SEQUENCE [LARGE SCALE GENOMIC DNA]</scope>
    <source>
        <strain evidence="1 2">MK-D1</strain>
    </source>
</reference>
<sequence>MHLDTPLEHIKSKEEHQELLANHEKAVVVCGRMGPMCVPVYGIMDALKDKHSDIAFRDMLFDIRDADVIRNLPEARQFRGLPFTIYYRNGKVVKATSSIQSAKDVKAIIQEVFA</sequence>
<dbReference type="SUPFAM" id="SSF52833">
    <property type="entry name" value="Thioredoxin-like"/>
    <property type="match status" value="1"/>
</dbReference>
<dbReference type="KEGG" id="psyt:DSAG12_02873"/>
<proteinExistence type="predicted"/>
<dbReference type="EMBL" id="CP042905">
    <property type="protein sequence ID" value="QEE17041.1"/>
    <property type="molecule type" value="Genomic_DNA"/>
</dbReference>
<protein>
    <submittedName>
        <fullName evidence="1">Thioredoxin</fullName>
    </submittedName>
</protein>
<keyword evidence="2" id="KW-1185">Reference proteome</keyword>
<evidence type="ECO:0000313" key="2">
    <source>
        <dbReference type="Proteomes" id="UP000321408"/>
    </source>
</evidence>
<gene>
    <name evidence="1" type="ORF">DSAG12_02873</name>
</gene>
<accession>A0A5B9DDD0</accession>
<organism evidence="1 2">
    <name type="scientific">Promethearchaeum syntrophicum</name>
    <dbReference type="NCBI Taxonomy" id="2594042"/>
    <lineage>
        <taxon>Archaea</taxon>
        <taxon>Promethearchaeati</taxon>
        <taxon>Promethearchaeota</taxon>
        <taxon>Promethearchaeia</taxon>
        <taxon>Promethearchaeales</taxon>
        <taxon>Promethearchaeaceae</taxon>
        <taxon>Promethearchaeum</taxon>
    </lineage>
</organism>